<dbReference type="OrthoDB" id="2303523at2759"/>
<evidence type="ECO:0000256" key="1">
    <source>
        <dbReference type="SAM" id="SignalP"/>
    </source>
</evidence>
<evidence type="ECO:0000313" key="7">
    <source>
        <dbReference type="Proteomes" id="UP000232722"/>
    </source>
</evidence>
<dbReference type="EMBL" id="LLXH01001135">
    <property type="protein sequence ID" value="PKC60512.1"/>
    <property type="molecule type" value="Genomic_DNA"/>
</dbReference>
<keyword evidence="1" id="KW-0732">Signal</keyword>
<gene>
    <name evidence="2" type="ORF">CHRIB12_LOCUS20966</name>
    <name evidence="4" type="ORF">RhiirA1_467933</name>
    <name evidence="5" type="ORF">RhiirA1_512131</name>
    <name evidence="3" type="ORF">RhiirA5_376062</name>
</gene>
<feature type="chain" id="PRO_5014196104" description="Secreted protein" evidence="1">
    <location>
        <begin position="24"/>
        <end position="112"/>
    </location>
</feature>
<reference evidence="3 7" key="2">
    <citation type="submission" date="2017-09" db="EMBL/GenBank/DDBJ databases">
        <title>Extensive intraspecific genome diversity in a model arbuscular mycorrhizal fungus.</title>
        <authorList>
            <person name="Chen E.C."/>
            <person name="Morin E."/>
            <person name="Beaudet D."/>
            <person name="Noel J."/>
            <person name="Ndikumana S."/>
            <person name="Charron P."/>
            <person name="St-Onge C."/>
            <person name="Giorgi J."/>
            <person name="Grigoriev I.V."/>
            <person name="Roux C."/>
            <person name="Martin F.M."/>
            <person name="Corradi N."/>
        </authorList>
    </citation>
    <scope>NUCLEOTIDE SEQUENCE [LARGE SCALE GENOMIC DNA]</scope>
    <source>
        <strain evidence="3 7">A5</strain>
    </source>
</reference>
<dbReference type="AlphaFoldDB" id="A0A2I1F348"/>
<evidence type="ECO:0000313" key="6">
    <source>
        <dbReference type="Proteomes" id="UP000232688"/>
    </source>
</evidence>
<dbReference type="VEuPathDB" id="FungiDB:RhiirA1_467933"/>
<reference evidence="5 6" key="3">
    <citation type="submission" date="2017-10" db="EMBL/GenBank/DDBJ databases">
        <title>Extensive intraspecific genome diversity in a model arbuscular mycorrhizal fungus.</title>
        <authorList>
            <person name="Chen E.C.H."/>
            <person name="Morin E."/>
            <person name="Baudet D."/>
            <person name="Noel J."/>
            <person name="Ndikumana S."/>
            <person name="Charron P."/>
            <person name="St-Onge C."/>
            <person name="Giorgi J."/>
            <person name="Grigoriev I.V."/>
            <person name="Roux C."/>
            <person name="Martin F.M."/>
            <person name="Corradi N."/>
        </authorList>
    </citation>
    <scope>NUCLEOTIDE SEQUENCE [LARGE SCALE GENOMIC DNA]</scope>
    <source>
        <strain evidence="5 6">A1</strain>
    </source>
</reference>
<feature type="signal peptide" evidence="1">
    <location>
        <begin position="1"/>
        <end position="23"/>
    </location>
</feature>
<dbReference type="VEuPathDB" id="FungiDB:RhiirA1_512131"/>
<organism evidence="5 6">
    <name type="scientific">Rhizophagus irregularis</name>
    <dbReference type="NCBI Taxonomy" id="588596"/>
    <lineage>
        <taxon>Eukaryota</taxon>
        <taxon>Fungi</taxon>
        <taxon>Fungi incertae sedis</taxon>
        <taxon>Mucoromycota</taxon>
        <taxon>Glomeromycotina</taxon>
        <taxon>Glomeromycetes</taxon>
        <taxon>Glomerales</taxon>
        <taxon>Glomeraceae</taxon>
        <taxon>Rhizophagus</taxon>
    </lineage>
</organism>
<dbReference type="EMBL" id="LLXH01000463">
    <property type="protein sequence ID" value="PKC66445.1"/>
    <property type="molecule type" value="Genomic_DNA"/>
</dbReference>
<dbReference type="Proteomes" id="UP000684084">
    <property type="component" value="Unassembled WGS sequence"/>
</dbReference>
<protein>
    <recommendedName>
        <fullName evidence="8">Secreted protein</fullName>
    </recommendedName>
</protein>
<evidence type="ECO:0000313" key="4">
    <source>
        <dbReference type="EMBL" id="PKC60512.1"/>
    </source>
</evidence>
<evidence type="ECO:0008006" key="8">
    <source>
        <dbReference type="Google" id="ProtNLM"/>
    </source>
</evidence>
<sequence>MKLQSFYLLTVFSMGLFVLKSQAYTATISENLSAFCRVWIEDSNHFRIAGDGKGHYRGCGSVNFNHIDFNDQQYYIVVKVEGSTKEEKVRGPFDSNHSCSLYGEVDSWGFDC</sequence>
<evidence type="ECO:0000313" key="3">
    <source>
        <dbReference type="EMBL" id="PKC08683.1"/>
    </source>
</evidence>
<name>A0A2I1F348_9GLOM</name>
<proteinExistence type="predicted"/>
<accession>A0A2I1F348</accession>
<dbReference type="VEuPathDB" id="FungiDB:FUN_022078"/>
<dbReference type="EMBL" id="LLXJ01000523">
    <property type="protein sequence ID" value="PKC08683.1"/>
    <property type="molecule type" value="Genomic_DNA"/>
</dbReference>
<dbReference type="EMBL" id="CAGKOT010000064">
    <property type="protein sequence ID" value="CAB5389224.1"/>
    <property type="molecule type" value="Genomic_DNA"/>
</dbReference>
<evidence type="ECO:0000313" key="5">
    <source>
        <dbReference type="EMBL" id="PKC66445.1"/>
    </source>
</evidence>
<dbReference type="Proteomes" id="UP000232722">
    <property type="component" value="Unassembled WGS sequence"/>
</dbReference>
<reference evidence="2" key="5">
    <citation type="submission" date="2020-05" db="EMBL/GenBank/DDBJ databases">
        <authorList>
            <person name="Rincon C."/>
            <person name="Sanders R I."/>
            <person name="Robbins C."/>
            <person name="Chaturvedi A."/>
        </authorList>
    </citation>
    <scope>NUCLEOTIDE SEQUENCE</scope>
    <source>
        <strain evidence="2">CHB12</strain>
    </source>
</reference>
<comment type="caution">
    <text evidence="5">The sequence shown here is derived from an EMBL/GenBank/DDBJ whole genome shotgun (WGS) entry which is preliminary data.</text>
</comment>
<dbReference type="VEuPathDB" id="FungiDB:RhiirFUN_025954"/>
<reference evidence="5 6" key="4">
    <citation type="submission" date="2017-10" db="EMBL/GenBank/DDBJ databases">
        <title>Genome analyses suggest a sexual origin of heterokaryosis in a supposedly ancient asexual fungus.</title>
        <authorList>
            <person name="Corradi N."/>
            <person name="Sedzielewska K."/>
            <person name="Noel J."/>
            <person name="Charron P."/>
            <person name="Farinelli L."/>
            <person name="Marton T."/>
            <person name="Kruger M."/>
            <person name="Pelin A."/>
            <person name="Brachmann A."/>
            <person name="Corradi N."/>
        </authorList>
    </citation>
    <scope>NUCLEOTIDE SEQUENCE [LARGE SCALE GENOMIC DNA]</scope>
    <source>
        <strain evidence="5 6">A1</strain>
    </source>
</reference>
<dbReference type="Proteomes" id="UP000232688">
    <property type="component" value="Unassembled WGS sequence"/>
</dbReference>
<reference evidence="3 7" key="1">
    <citation type="submission" date="2016-04" db="EMBL/GenBank/DDBJ databases">
        <title>Genome analyses suggest a sexual origin of heterokaryosis in a supposedly ancient asexual fungus.</title>
        <authorList>
            <person name="Ropars J."/>
            <person name="Sedzielewska K."/>
            <person name="Noel J."/>
            <person name="Charron P."/>
            <person name="Farinelli L."/>
            <person name="Marton T."/>
            <person name="Kruger M."/>
            <person name="Pelin A."/>
            <person name="Brachmann A."/>
            <person name="Corradi N."/>
        </authorList>
    </citation>
    <scope>NUCLEOTIDE SEQUENCE [LARGE SCALE GENOMIC DNA]</scope>
    <source>
        <strain evidence="3 7">A5</strain>
    </source>
</reference>
<evidence type="ECO:0000313" key="2">
    <source>
        <dbReference type="EMBL" id="CAB5389224.1"/>
    </source>
</evidence>